<organism evidence="1 2">
    <name type="scientific">Trichonephila inaurata madagascariensis</name>
    <dbReference type="NCBI Taxonomy" id="2747483"/>
    <lineage>
        <taxon>Eukaryota</taxon>
        <taxon>Metazoa</taxon>
        <taxon>Ecdysozoa</taxon>
        <taxon>Arthropoda</taxon>
        <taxon>Chelicerata</taxon>
        <taxon>Arachnida</taxon>
        <taxon>Araneae</taxon>
        <taxon>Araneomorphae</taxon>
        <taxon>Entelegynae</taxon>
        <taxon>Araneoidea</taxon>
        <taxon>Nephilidae</taxon>
        <taxon>Trichonephila</taxon>
        <taxon>Trichonephila inaurata</taxon>
    </lineage>
</organism>
<proteinExistence type="predicted"/>
<dbReference type="PANTHER" id="PTHR47331">
    <property type="entry name" value="PHD-TYPE DOMAIN-CONTAINING PROTEIN"/>
    <property type="match status" value="1"/>
</dbReference>
<evidence type="ECO:0000313" key="2">
    <source>
        <dbReference type="Proteomes" id="UP000886998"/>
    </source>
</evidence>
<reference evidence="1" key="1">
    <citation type="submission" date="2020-08" db="EMBL/GenBank/DDBJ databases">
        <title>Multicomponent nature underlies the extraordinary mechanical properties of spider dragline silk.</title>
        <authorList>
            <person name="Kono N."/>
            <person name="Nakamura H."/>
            <person name="Mori M."/>
            <person name="Yoshida Y."/>
            <person name="Ohtoshi R."/>
            <person name="Malay A.D."/>
            <person name="Moran D.A.P."/>
            <person name="Tomita M."/>
            <person name="Numata K."/>
            <person name="Arakawa K."/>
        </authorList>
    </citation>
    <scope>NUCLEOTIDE SEQUENCE</scope>
</reference>
<dbReference type="OrthoDB" id="6435863at2759"/>
<sequence>MLYIGSKERKTGPFFYNRVKEIRSLTNTEDWYHVPGPLNATDLPSRGCNVETLRCQDGGEELATSLSTENFLRLRRFIAQRGRPSIITDNGLGFTGAENLLKKIDWNVISQYSGSQKIIWKFIPPSAPWWGGWWNVDRNYKRNFTKILGKSSLNLKRDEHHYL</sequence>
<comment type="caution">
    <text evidence="1">The sequence shown here is derived from an EMBL/GenBank/DDBJ whole genome shotgun (WGS) entry which is preliminary data.</text>
</comment>
<evidence type="ECO:0000313" key="1">
    <source>
        <dbReference type="EMBL" id="GFS56830.1"/>
    </source>
</evidence>
<name>A0A8X6IS42_9ARAC</name>
<accession>A0A8X6IS42</accession>
<dbReference type="Gene3D" id="3.30.420.10">
    <property type="entry name" value="Ribonuclease H-like superfamily/Ribonuclease H"/>
    <property type="match status" value="1"/>
</dbReference>
<dbReference type="GO" id="GO:0003676">
    <property type="term" value="F:nucleic acid binding"/>
    <property type="evidence" value="ECO:0007669"/>
    <property type="project" value="InterPro"/>
</dbReference>
<gene>
    <name evidence="1" type="primary">AVEN_122721_1</name>
    <name evidence="1" type="ORF">TNIN_63671</name>
</gene>
<dbReference type="Proteomes" id="UP000886998">
    <property type="component" value="Unassembled WGS sequence"/>
</dbReference>
<dbReference type="EMBL" id="BMAV01027158">
    <property type="protein sequence ID" value="GFS56830.1"/>
    <property type="molecule type" value="Genomic_DNA"/>
</dbReference>
<protein>
    <submittedName>
        <fullName evidence="1">DUF5641 domain-containing protein</fullName>
    </submittedName>
</protein>
<dbReference type="InterPro" id="IPR036397">
    <property type="entry name" value="RNaseH_sf"/>
</dbReference>
<dbReference type="AlphaFoldDB" id="A0A8X6IS42"/>
<keyword evidence="2" id="KW-1185">Reference proteome</keyword>